<dbReference type="InterPro" id="IPR012337">
    <property type="entry name" value="RNaseH-like_sf"/>
</dbReference>
<keyword evidence="6" id="KW-1185">Reference proteome</keyword>
<sequence>MAGPRHGDRGTPPPLDPKLGLRASPSPKQQLWHFSRGISFAATASAPSTLPAASPVSQVAAATPMRQSVVLSTASTLQVQPVTTDEAPTVDEVSKQPGPSDAKDESRSRPPQPLLDFRISEDAFYAAKKAMKGTPESFWSYNMYRGPPNESGEEQKVKIHYCRSKHTMERVCQDYFMDEEVIGFDLEWAPEAMKFQGPRKNVSLIQLASPSRVALFHTAIFSDKDIASLGPNFRHIMESPDILKTGVAIKGDATRLRNFFGIDSRGLMELSHLYKLVTFSPRGEYKSINRRLVPLALQVEEILHLPLYKGQDVRGSDWSKPLSMEQIIYAASDAYAGPHLFATLEHMRVELDPCPPRPHPAESNLPIRIAKDVELPTSDELQDDDVKDNAVCKDTTVSAEYVSSVLESITIEEEQVFVEVQTKTPGNTKPKKTAPVRRTRPRDSKDGWLV</sequence>
<dbReference type="GO" id="GO:0008408">
    <property type="term" value="F:3'-5' exonuclease activity"/>
    <property type="evidence" value="ECO:0007669"/>
    <property type="project" value="InterPro"/>
</dbReference>
<dbReference type="GO" id="GO:0005737">
    <property type="term" value="C:cytoplasm"/>
    <property type="evidence" value="ECO:0007669"/>
    <property type="project" value="TreeGrafter"/>
</dbReference>
<evidence type="ECO:0000256" key="2">
    <source>
        <dbReference type="ARBA" id="ARBA00022801"/>
    </source>
</evidence>
<proteinExistence type="predicted"/>
<protein>
    <submittedName>
        <fullName evidence="5">Ribonuclease H-like domain-containing protein</fullName>
    </submittedName>
</protein>
<dbReference type="GO" id="GO:0005634">
    <property type="term" value="C:nucleus"/>
    <property type="evidence" value="ECO:0007669"/>
    <property type="project" value="TreeGrafter"/>
</dbReference>
<evidence type="ECO:0000259" key="4">
    <source>
        <dbReference type="SMART" id="SM00474"/>
    </source>
</evidence>
<keyword evidence="2" id="KW-0378">Hydrolase</keyword>
<feature type="domain" description="3'-5' exonuclease" evidence="4">
    <location>
        <begin position="159"/>
        <end position="349"/>
    </location>
</feature>
<keyword evidence="1" id="KW-0540">Nuclease</keyword>
<name>A0A9P9BRJ9_9PEZI</name>
<dbReference type="InterPro" id="IPR002562">
    <property type="entry name" value="3'-5'_exonuclease_dom"/>
</dbReference>
<accession>A0A9P9BRJ9</accession>
<dbReference type="GO" id="GO:0003676">
    <property type="term" value="F:nucleic acid binding"/>
    <property type="evidence" value="ECO:0007669"/>
    <property type="project" value="InterPro"/>
</dbReference>
<dbReference type="InterPro" id="IPR051132">
    <property type="entry name" value="3-5_Exonuclease_domain"/>
</dbReference>
<dbReference type="PANTHER" id="PTHR13620">
    <property type="entry name" value="3-5 EXONUCLEASE"/>
    <property type="match status" value="1"/>
</dbReference>
<evidence type="ECO:0000313" key="5">
    <source>
        <dbReference type="EMBL" id="KAH7032996.1"/>
    </source>
</evidence>
<dbReference type="Proteomes" id="UP000756346">
    <property type="component" value="Unassembled WGS sequence"/>
</dbReference>
<dbReference type="InterPro" id="IPR036397">
    <property type="entry name" value="RNaseH_sf"/>
</dbReference>
<dbReference type="RefSeq" id="XP_046013828.1">
    <property type="nucleotide sequence ID" value="XM_046158526.1"/>
</dbReference>
<dbReference type="PANTHER" id="PTHR13620:SF104">
    <property type="entry name" value="EXONUCLEASE 3'-5' DOMAIN-CONTAINING PROTEIN 2"/>
    <property type="match status" value="1"/>
</dbReference>
<feature type="region of interest" description="Disordered" evidence="3">
    <location>
        <begin position="420"/>
        <end position="450"/>
    </location>
</feature>
<dbReference type="Pfam" id="PF01612">
    <property type="entry name" value="DNA_pol_A_exo1"/>
    <property type="match status" value="1"/>
</dbReference>
<dbReference type="SUPFAM" id="SSF53098">
    <property type="entry name" value="Ribonuclease H-like"/>
    <property type="match status" value="1"/>
</dbReference>
<evidence type="ECO:0000313" key="6">
    <source>
        <dbReference type="Proteomes" id="UP000756346"/>
    </source>
</evidence>
<dbReference type="GeneID" id="70188072"/>
<feature type="compositionally biased region" description="Basic residues" evidence="3">
    <location>
        <begin position="429"/>
        <end position="440"/>
    </location>
</feature>
<dbReference type="Gene3D" id="3.30.420.10">
    <property type="entry name" value="Ribonuclease H-like superfamily/Ribonuclease H"/>
    <property type="match status" value="1"/>
</dbReference>
<gene>
    <name evidence="5" type="ORF">B0I36DRAFT_361730</name>
</gene>
<feature type="compositionally biased region" description="Basic and acidic residues" evidence="3">
    <location>
        <begin position="441"/>
        <end position="450"/>
    </location>
</feature>
<organism evidence="5 6">
    <name type="scientific">Microdochium trichocladiopsis</name>
    <dbReference type="NCBI Taxonomy" id="1682393"/>
    <lineage>
        <taxon>Eukaryota</taxon>
        <taxon>Fungi</taxon>
        <taxon>Dikarya</taxon>
        <taxon>Ascomycota</taxon>
        <taxon>Pezizomycotina</taxon>
        <taxon>Sordariomycetes</taxon>
        <taxon>Xylariomycetidae</taxon>
        <taxon>Xylariales</taxon>
        <taxon>Microdochiaceae</taxon>
        <taxon>Microdochium</taxon>
    </lineage>
</organism>
<dbReference type="CDD" id="cd06141">
    <property type="entry name" value="WRN_exo"/>
    <property type="match status" value="1"/>
</dbReference>
<dbReference type="SMART" id="SM00474">
    <property type="entry name" value="35EXOc"/>
    <property type="match status" value="1"/>
</dbReference>
<evidence type="ECO:0000256" key="3">
    <source>
        <dbReference type="SAM" id="MobiDB-lite"/>
    </source>
</evidence>
<dbReference type="GO" id="GO:0006139">
    <property type="term" value="P:nucleobase-containing compound metabolic process"/>
    <property type="evidence" value="ECO:0007669"/>
    <property type="project" value="InterPro"/>
</dbReference>
<dbReference type="AlphaFoldDB" id="A0A9P9BRJ9"/>
<feature type="region of interest" description="Disordered" evidence="3">
    <location>
        <begin position="1"/>
        <end position="28"/>
    </location>
</feature>
<reference evidence="5" key="1">
    <citation type="journal article" date="2021" name="Nat. Commun.">
        <title>Genetic determinants of endophytism in the Arabidopsis root mycobiome.</title>
        <authorList>
            <person name="Mesny F."/>
            <person name="Miyauchi S."/>
            <person name="Thiergart T."/>
            <person name="Pickel B."/>
            <person name="Atanasova L."/>
            <person name="Karlsson M."/>
            <person name="Huettel B."/>
            <person name="Barry K.W."/>
            <person name="Haridas S."/>
            <person name="Chen C."/>
            <person name="Bauer D."/>
            <person name="Andreopoulos W."/>
            <person name="Pangilinan J."/>
            <person name="LaButti K."/>
            <person name="Riley R."/>
            <person name="Lipzen A."/>
            <person name="Clum A."/>
            <person name="Drula E."/>
            <person name="Henrissat B."/>
            <person name="Kohler A."/>
            <person name="Grigoriev I.V."/>
            <person name="Martin F.M."/>
            <person name="Hacquard S."/>
        </authorList>
    </citation>
    <scope>NUCLEOTIDE SEQUENCE</scope>
    <source>
        <strain evidence="5">MPI-CAGE-CH-0230</strain>
    </source>
</reference>
<dbReference type="EMBL" id="JAGTJQ010000004">
    <property type="protein sequence ID" value="KAH7032996.1"/>
    <property type="molecule type" value="Genomic_DNA"/>
</dbReference>
<dbReference type="OrthoDB" id="1920326at2759"/>
<comment type="caution">
    <text evidence="5">The sequence shown here is derived from an EMBL/GenBank/DDBJ whole genome shotgun (WGS) entry which is preliminary data.</text>
</comment>
<feature type="region of interest" description="Disordered" evidence="3">
    <location>
        <begin position="78"/>
        <end position="113"/>
    </location>
</feature>
<evidence type="ECO:0000256" key="1">
    <source>
        <dbReference type="ARBA" id="ARBA00022722"/>
    </source>
</evidence>